<evidence type="ECO:0000313" key="1">
    <source>
        <dbReference type="EMBL" id="KKK76607.1"/>
    </source>
</evidence>
<comment type="caution">
    <text evidence="1">The sequence shown here is derived from an EMBL/GenBank/DDBJ whole genome shotgun (WGS) entry which is preliminary data.</text>
</comment>
<sequence>MALEQAKVERLANEARNIATLAALICNPVVLERDARALDLLRALDAALEQTKELTQAMIDAA</sequence>
<proteinExistence type="predicted"/>
<protein>
    <recommendedName>
        <fullName evidence="2">Signal transduction histidine kinase dimerisation/phosphoacceptor domain-containing protein</fullName>
    </recommendedName>
</protein>
<gene>
    <name evidence="1" type="ORF">LCGC14_2861940</name>
</gene>
<evidence type="ECO:0008006" key="2">
    <source>
        <dbReference type="Google" id="ProtNLM"/>
    </source>
</evidence>
<reference evidence="1" key="1">
    <citation type="journal article" date="2015" name="Nature">
        <title>Complex archaea that bridge the gap between prokaryotes and eukaryotes.</title>
        <authorList>
            <person name="Spang A."/>
            <person name="Saw J.H."/>
            <person name="Jorgensen S.L."/>
            <person name="Zaremba-Niedzwiedzka K."/>
            <person name="Martijn J."/>
            <person name="Lind A.E."/>
            <person name="van Eijk R."/>
            <person name="Schleper C."/>
            <person name="Guy L."/>
            <person name="Ettema T.J."/>
        </authorList>
    </citation>
    <scope>NUCLEOTIDE SEQUENCE</scope>
</reference>
<organism evidence="1">
    <name type="scientific">marine sediment metagenome</name>
    <dbReference type="NCBI Taxonomy" id="412755"/>
    <lineage>
        <taxon>unclassified sequences</taxon>
        <taxon>metagenomes</taxon>
        <taxon>ecological metagenomes</taxon>
    </lineage>
</organism>
<dbReference type="EMBL" id="LAZR01055333">
    <property type="protein sequence ID" value="KKK76607.1"/>
    <property type="molecule type" value="Genomic_DNA"/>
</dbReference>
<name>A0A0F8Y597_9ZZZZ</name>
<accession>A0A0F8Y597</accession>
<dbReference type="AlphaFoldDB" id="A0A0F8Y597"/>